<keyword evidence="4" id="KW-1185">Reference proteome</keyword>
<name>U1GS86_ENDPU</name>
<evidence type="ECO:0000259" key="2">
    <source>
        <dbReference type="Pfam" id="PF03190"/>
    </source>
</evidence>
<dbReference type="GO" id="GO:0003824">
    <property type="term" value="F:catalytic activity"/>
    <property type="evidence" value="ECO:0007669"/>
    <property type="project" value="UniProtKB-ARBA"/>
</dbReference>
<evidence type="ECO:0000256" key="1">
    <source>
        <dbReference type="SAM" id="MobiDB-lite"/>
    </source>
</evidence>
<dbReference type="HOGENOM" id="CLU_014051_1_1_1"/>
<evidence type="ECO:0000313" key="4">
    <source>
        <dbReference type="Proteomes" id="UP000019373"/>
    </source>
</evidence>
<dbReference type="GO" id="GO:0005975">
    <property type="term" value="P:carbohydrate metabolic process"/>
    <property type="evidence" value="ECO:0007669"/>
    <property type="project" value="InterPro"/>
</dbReference>
<dbReference type="InterPro" id="IPR008928">
    <property type="entry name" value="6-hairpin_glycosidase_sf"/>
</dbReference>
<dbReference type="InterPro" id="IPR024705">
    <property type="entry name" value="Ssp411"/>
</dbReference>
<dbReference type="Pfam" id="PF03190">
    <property type="entry name" value="Thioredox_DsbH"/>
    <property type="match status" value="1"/>
</dbReference>
<reference evidence="4" key="1">
    <citation type="journal article" date="2014" name="BMC Genomics">
        <title>Genome characteristics reveal the impact of lichenization on lichen-forming fungus Endocarpon pusillum Hedwig (Verrucariales, Ascomycota).</title>
        <authorList>
            <person name="Wang Y.-Y."/>
            <person name="Liu B."/>
            <person name="Zhang X.-Y."/>
            <person name="Zhou Q.-M."/>
            <person name="Zhang T."/>
            <person name="Li H."/>
            <person name="Yu Y.-F."/>
            <person name="Zhang X.-L."/>
            <person name="Hao X.-Y."/>
            <person name="Wang M."/>
            <person name="Wang L."/>
            <person name="Wei J.-C."/>
        </authorList>
    </citation>
    <scope>NUCLEOTIDE SEQUENCE [LARGE SCALE GENOMIC DNA]</scope>
    <source>
        <strain evidence="4">Z07020 / HMAS-L-300199</strain>
    </source>
</reference>
<gene>
    <name evidence="3" type="ORF">EPUS_03240</name>
</gene>
<organism evidence="3 4">
    <name type="scientific">Endocarpon pusillum (strain Z07020 / HMAS-L-300199)</name>
    <name type="common">Lichen-forming fungus</name>
    <dbReference type="NCBI Taxonomy" id="1263415"/>
    <lineage>
        <taxon>Eukaryota</taxon>
        <taxon>Fungi</taxon>
        <taxon>Dikarya</taxon>
        <taxon>Ascomycota</taxon>
        <taxon>Pezizomycotina</taxon>
        <taxon>Eurotiomycetes</taxon>
        <taxon>Chaetothyriomycetidae</taxon>
        <taxon>Verrucariales</taxon>
        <taxon>Verrucariaceae</taxon>
        <taxon>Endocarpon</taxon>
    </lineage>
</organism>
<proteinExistence type="predicted"/>
<dbReference type="PANTHER" id="PTHR42899:SF1">
    <property type="entry name" value="SPERMATOGENESIS-ASSOCIATED PROTEIN 20"/>
    <property type="match status" value="1"/>
</dbReference>
<dbReference type="AlphaFoldDB" id="U1GS86"/>
<dbReference type="InterPro" id="IPR036249">
    <property type="entry name" value="Thioredoxin-like_sf"/>
</dbReference>
<sequence>MSSATLVEATDDGLALVNDVASSTSSYVRSHKDNPVAWQQWSTASIDLAKRFNRLIFLSIGYSACHWCHIMEQESFSSSEVAEVLNENFIPIKVDREARPDIDELYMNYVTATTGCGGWPLNVFLTPDLEPVFGGTYWPGPSSNSLPRLAARSEDMLTFLDILEKIKEVWNTQQQRCIQSAKAISQQSRDFAAEGGHSDASDIDTGEPEPLDIDIMDDAFDHFMSRYDPIHGGFSSSSSAPKFPTPPNLTFLLRIGASVASTSTRFGFPSPIPSILGEGACTLAASMSLHTLLAMSRSGLRDHLGYGFHRYSVTSDWNLPHFEKMLYDNAQLLCCYCDAWALSRDPEILGTIYFLVEYLTSPDSPIVHTEGGFFASEDADSASTKDAAREEKREGAFYVWTLKDIQATLHSERDANILASHYGVLANGNVPYENDLRDEFMGQNVLHTACTPSVLAKEFGLPEQEIVKIIRDGRQKLRAHRELKRGRPDVDEKILTGWNALAIAALCRASTTLGDVDGAKSESCKAAALKAAYLMRKTNYDHDTNTLKRYSSPTLSKKSESTPAYIDDYAYMTQACLALYEITFAEEWLEWADGLQNHLNNHFWSPTGGFNLVSTQPSSAQNSGEEAQSAMFVNIKSGSDNALPSPNGIIASNLLLLSSYLEEAKYKKRAKQTIDAFAIEIIQHPFLYVSMLSAIVLEVVGVTSVVAIGDTTVHHFGGFGRTVIRIDESQRQWWLMERNQALKGLKPGEGRTNRVMICEAGTCREMKDGELGAYGEQT</sequence>
<dbReference type="OrthoDB" id="1923667at2759"/>
<evidence type="ECO:0000313" key="3">
    <source>
        <dbReference type="EMBL" id="ERF74856.1"/>
    </source>
</evidence>
<dbReference type="InterPro" id="IPR004879">
    <property type="entry name" value="Ssp411-like_TRX"/>
</dbReference>
<dbReference type="Proteomes" id="UP000019373">
    <property type="component" value="Unassembled WGS sequence"/>
</dbReference>
<dbReference type="PIRSF" id="PIRSF006402">
    <property type="entry name" value="UCP006402_thioredoxin"/>
    <property type="match status" value="1"/>
</dbReference>
<dbReference type="Gene3D" id="1.50.10.10">
    <property type="match status" value="1"/>
</dbReference>
<dbReference type="CDD" id="cd02955">
    <property type="entry name" value="SSP411"/>
    <property type="match status" value="1"/>
</dbReference>
<protein>
    <recommendedName>
        <fullName evidence="2">Spermatogenesis-associated protein 20-like TRX domain-containing protein</fullName>
    </recommendedName>
</protein>
<dbReference type="InterPro" id="IPR012341">
    <property type="entry name" value="6hp_glycosidase-like_sf"/>
</dbReference>
<dbReference type="SUPFAM" id="SSF52833">
    <property type="entry name" value="Thioredoxin-like"/>
    <property type="match status" value="1"/>
</dbReference>
<dbReference type="GeneID" id="19238286"/>
<dbReference type="OMA" id="PFYFGTY"/>
<dbReference type="RefSeq" id="XP_007787860.1">
    <property type="nucleotide sequence ID" value="XM_007789670.1"/>
</dbReference>
<feature type="domain" description="Spermatogenesis-associated protein 20-like TRX" evidence="2">
    <location>
        <begin position="18"/>
        <end position="186"/>
    </location>
</feature>
<dbReference type="Gene3D" id="3.40.30.10">
    <property type="entry name" value="Glutaredoxin"/>
    <property type="match status" value="1"/>
</dbReference>
<feature type="region of interest" description="Disordered" evidence="1">
    <location>
        <begin position="188"/>
        <end position="208"/>
    </location>
</feature>
<accession>U1GS86</accession>
<dbReference type="PANTHER" id="PTHR42899">
    <property type="entry name" value="SPERMATOGENESIS-ASSOCIATED PROTEIN 20"/>
    <property type="match status" value="1"/>
</dbReference>
<dbReference type="EMBL" id="KE720866">
    <property type="protein sequence ID" value="ERF74856.1"/>
    <property type="molecule type" value="Genomic_DNA"/>
</dbReference>
<dbReference type="SUPFAM" id="SSF48208">
    <property type="entry name" value="Six-hairpin glycosidases"/>
    <property type="match status" value="1"/>
</dbReference>
<dbReference type="eggNOG" id="KOG2244">
    <property type="taxonomic scope" value="Eukaryota"/>
</dbReference>